<proteinExistence type="predicted"/>
<gene>
    <name evidence="2" type="ORF">AVDCRST_MAG19-2477</name>
</gene>
<dbReference type="PANTHER" id="PTHR30543:SF21">
    <property type="entry name" value="NAD(P)H-DEPENDENT FMN REDUCTASE LOT6"/>
    <property type="match status" value="1"/>
</dbReference>
<feature type="domain" description="NADPH-dependent FMN reductase-like" evidence="1">
    <location>
        <begin position="9"/>
        <end position="154"/>
    </location>
</feature>
<accession>A0A6J4V4V4</accession>
<dbReference type="InterPro" id="IPR029039">
    <property type="entry name" value="Flavoprotein-like_sf"/>
</dbReference>
<protein>
    <recommendedName>
        <fullName evidence="1">NADPH-dependent FMN reductase-like domain-containing protein</fullName>
    </recommendedName>
</protein>
<dbReference type="InterPro" id="IPR050712">
    <property type="entry name" value="NAD(P)H-dep_reductase"/>
</dbReference>
<dbReference type="Pfam" id="PF03358">
    <property type="entry name" value="FMN_red"/>
    <property type="match status" value="1"/>
</dbReference>
<dbReference type="GO" id="GO:0016491">
    <property type="term" value="F:oxidoreductase activity"/>
    <property type="evidence" value="ECO:0007669"/>
    <property type="project" value="InterPro"/>
</dbReference>
<dbReference type="GO" id="GO:0010181">
    <property type="term" value="F:FMN binding"/>
    <property type="evidence" value="ECO:0007669"/>
    <property type="project" value="TreeGrafter"/>
</dbReference>
<reference evidence="2" key="1">
    <citation type="submission" date="2020-02" db="EMBL/GenBank/DDBJ databases">
        <authorList>
            <person name="Meier V. D."/>
        </authorList>
    </citation>
    <scope>NUCLEOTIDE SEQUENCE</scope>
    <source>
        <strain evidence="2">AVDCRST_MAG19</strain>
    </source>
</reference>
<dbReference type="EMBL" id="CADCWL010000120">
    <property type="protein sequence ID" value="CAA9568091.1"/>
    <property type="molecule type" value="Genomic_DNA"/>
</dbReference>
<dbReference type="Gene3D" id="3.40.50.360">
    <property type="match status" value="1"/>
</dbReference>
<evidence type="ECO:0000313" key="2">
    <source>
        <dbReference type="EMBL" id="CAA9568091.1"/>
    </source>
</evidence>
<evidence type="ECO:0000259" key="1">
    <source>
        <dbReference type="Pfam" id="PF03358"/>
    </source>
</evidence>
<organism evidence="2">
    <name type="scientific">uncultured Thermomicrobiales bacterium</name>
    <dbReference type="NCBI Taxonomy" id="1645740"/>
    <lineage>
        <taxon>Bacteria</taxon>
        <taxon>Pseudomonadati</taxon>
        <taxon>Thermomicrobiota</taxon>
        <taxon>Thermomicrobia</taxon>
        <taxon>Thermomicrobiales</taxon>
        <taxon>environmental samples</taxon>
    </lineage>
</organism>
<dbReference type="SUPFAM" id="SSF52218">
    <property type="entry name" value="Flavoproteins"/>
    <property type="match status" value="1"/>
</dbReference>
<dbReference type="AlphaFoldDB" id="A0A6J4V4V4"/>
<dbReference type="PANTHER" id="PTHR30543">
    <property type="entry name" value="CHROMATE REDUCTASE"/>
    <property type="match status" value="1"/>
</dbReference>
<dbReference type="InterPro" id="IPR005025">
    <property type="entry name" value="FMN_Rdtase-like_dom"/>
</dbReference>
<sequence length="195" mass="20333">MQNNHDTFSILAIPGSLRRGSLNRRLLEAARGVAPDGVDVQIVDLRPIPFYDGDVEAAGDPPAVRELKAWIRTADALLVATPEYNGTVPGVLQNAIDWASRPRGAAALDAKPVAVLGASPGGGGTARAQPLLRRVLANAGADVLAEPVVTVARAGDRFDDDGVLRDPELAATLRDLLAALVDRVGAGRDAGRRVA</sequence>
<name>A0A6J4V4V4_9BACT</name>
<dbReference type="GO" id="GO:0005829">
    <property type="term" value="C:cytosol"/>
    <property type="evidence" value="ECO:0007669"/>
    <property type="project" value="TreeGrafter"/>
</dbReference>